<dbReference type="GO" id="GO:0008728">
    <property type="term" value="F:GTP diphosphokinase activity"/>
    <property type="evidence" value="ECO:0007669"/>
    <property type="project" value="TreeGrafter"/>
</dbReference>
<dbReference type="CDD" id="cd00077">
    <property type="entry name" value="HDc"/>
    <property type="match status" value="1"/>
</dbReference>
<dbReference type="Pfam" id="PF13328">
    <property type="entry name" value="HD_4"/>
    <property type="match status" value="1"/>
</dbReference>
<dbReference type="PATRIC" id="fig|2340.3.peg.806"/>
<dbReference type="EMBL" id="JRAA01000001">
    <property type="protein sequence ID" value="KHF26297.1"/>
    <property type="molecule type" value="Genomic_DNA"/>
</dbReference>
<dbReference type="SUPFAM" id="SSF81301">
    <property type="entry name" value="Nucleotidyltransferase"/>
    <property type="match status" value="1"/>
</dbReference>
<dbReference type="SMART" id="SM00954">
    <property type="entry name" value="RelA_SpoT"/>
    <property type="match status" value="1"/>
</dbReference>
<comment type="caution">
    <text evidence="9">The sequence shown here is derived from an EMBL/GenBank/DDBJ whole genome shotgun (WGS) entry which is preliminary data.</text>
</comment>
<dbReference type="STRING" id="2340.JV46_16090"/>
<dbReference type="GO" id="GO:0042594">
    <property type="term" value="P:response to starvation"/>
    <property type="evidence" value="ECO:0007669"/>
    <property type="project" value="TreeGrafter"/>
</dbReference>
<keyword evidence="9" id="KW-0808">Transferase</keyword>
<dbReference type="FunFam" id="3.10.20.30:FF:000002">
    <property type="entry name" value="GTP pyrophosphokinase (RelA/SpoT)"/>
    <property type="match status" value="1"/>
</dbReference>
<evidence type="ECO:0000256" key="4">
    <source>
        <dbReference type="ARBA" id="ARBA00047968"/>
    </source>
</evidence>
<evidence type="ECO:0000256" key="3">
    <source>
        <dbReference type="ARBA" id="ARBA00024387"/>
    </source>
</evidence>
<dbReference type="GO" id="GO:0005886">
    <property type="term" value="C:plasma membrane"/>
    <property type="evidence" value="ECO:0007669"/>
    <property type="project" value="TreeGrafter"/>
</dbReference>
<reference evidence="9 10" key="1">
    <citation type="journal article" date="2014" name="BMC Genomics">
        <title>The genome of the intracellular bacterium of the coastal bivalve, Solemya velum: a blueprint for thriving in and out of symbiosis.</title>
        <authorList>
            <person name="Dmytrenko O."/>
            <person name="Russell S.L."/>
            <person name="Loo W.T."/>
            <person name="Fontanez K.M."/>
            <person name="Liao L."/>
            <person name="Roeselers G."/>
            <person name="Sharma R."/>
            <person name="Stewart F.J."/>
            <person name="Newton I.L."/>
            <person name="Woyke T."/>
            <person name="Wu D."/>
            <person name="Lang J.M."/>
            <person name="Eisen J.A."/>
            <person name="Cavanaugh C.M."/>
        </authorList>
    </citation>
    <scope>NUCLEOTIDE SEQUENCE [LARGE SCALE GENOMIC DNA]</scope>
    <source>
        <strain evidence="9 10">WH</strain>
    </source>
</reference>
<dbReference type="GO" id="GO:0015970">
    <property type="term" value="P:guanosine tetraphosphate biosynthetic process"/>
    <property type="evidence" value="ECO:0007669"/>
    <property type="project" value="UniProtKB-UniPathway"/>
</dbReference>
<dbReference type="InterPro" id="IPR012675">
    <property type="entry name" value="Beta-grasp_dom_sf"/>
</dbReference>
<evidence type="ECO:0000256" key="2">
    <source>
        <dbReference type="ARBA" id="ARBA00024329"/>
    </source>
</evidence>
<dbReference type="UniPathway" id="UPA00908">
    <property type="reaction ID" value="UER00886"/>
</dbReference>
<dbReference type="eggNOG" id="COG0317">
    <property type="taxonomic scope" value="Bacteria"/>
</dbReference>
<dbReference type="InterPro" id="IPR045600">
    <property type="entry name" value="RelA/SpoT_AH_RIS"/>
</dbReference>
<dbReference type="InterPro" id="IPR003607">
    <property type="entry name" value="HD/PDEase_dom"/>
</dbReference>
<dbReference type="Gene3D" id="3.10.20.30">
    <property type="match status" value="1"/>
</dbReference>
<dbReference type="InterPro" id="IPR045865">
    <property type="entry name" value="ACT-like_dom_sf"/>
</dbReference>
<dbReference type="PROSITE" id="PS51671">
    <property type="entry name" value="ACT"/>
    <property type="match status" value="1"/>
</dbReference>
<dbReference type="InterPro" id="IPR006674">
    <property type="entry name" value="HD_domain"/>
</dbReference>
<dbReference type="FunFam" id="3.30.460.10:FF:000001">
    <property type="entry name" value="GTP pyrophosphokinase RelA"/>
    <property type="match status" value="1"/>
</dbReference>
<dbReference type="FunFam" id="1.10.3210.10:FF:000001">
    <property type="entry name" value="GTP pyrophosphokinase RelA"/>
    <property type="match status" value="1"/>
</dbReference>
<gene>
    <name evidence="9" type="ORF">JV46_16090</name>
</gene>
<keyword evidence="10" id="KW-1185">Reference proteome</keyword>
<feature type="domain" description="HD" evidence="7">
    <location>
        <begin position="71"/>
        <end position="170"/>
    </location>
</feature>
<dbReference type="Pfam" id="PF04607">
    <property type="entry name" value="RelA_SpoT"/>
    <property type="match status" value="1"/>
</dbReference>
<organism evidence="9 10">
    <name type="scientific">Solemya velum gill symbiont</name>
    <dbReference type="NCBI Taxonomy" id="2340"/>
    <lineage>
        <taxon>Bacteria</taxon>
        <taxon>Pseudomonadati</taxon>
        <taxon>Pseudomonadota</taxon>
        <taxon>Gammaproteobacteria</taxon>
        <taxon>sulfur-oxidizing symbionts</taxon>
    </lineage>
</organism>
<dbReference type="Pfam" id="PF02824">
    <property type="entry name" value="TGS"/>
    <property type="match status" value="1"/>
</dbReference>
<dbReference type="CDD" id="cd01668">
    <property type="entry name" value="TGS_RSH"/>
    <property type="match status" value="1"/>
</dbReference>
<dbReference type="GO" id="GO:0008893">
    <property type="term" value="F:guanosine-3',5'-bis(diphosphate) 3'-diphosphatase activity"/>
    <property type="evidence" value="ECO:0007669"/>
    <property type="project" value="UniProtKB-EC"/>
</dbReference>
<evidence type="ECO:0000313" key="9">
    <source>
        <dbReference type="EMBL" id="KHF26297.1"/>
    </source>
</evidence>
<evidence type="ECO:0000259" key="6">
    <source>
        <dbReference type="PROSITE" id="PS51671"/>
    </source>
</evidence>
<dbReference type="RefSeq" id="WP_305953076.1">
    <property type="nucleotide sequence ID" value="NZ_JRAA01000001.1"/>
</dbReference>
<dbReference type="InterPro" id="IPR012676">
    <property type="entry name" value="TGS-like"/>
</dbReference>
<comment type="pathway">
    <text evidence="2">Purine metabolism; ppGpp biosynthesis; ppGpp from GDP: step 1/1.</text>
</comment>
<dbReference type="InterPro" id="IPR004095">
    <property type="entry name" value="TGS"/>
</dbReference>
<dbReference type="Proteomes" id="UP000030856">
    <property type="component" value="Unassembled WGS sequence"/>
</dbReference>
<feature type="domain" description="ACT" evidence="6">
    <location>
        <begin position="661"/>
        <end position="735"/>
    </location>
</feature>
<comment type="catalytic activity">
    <reaction evidence="4">
        <text>guanosine 3',5'-bis(diphosphate) + H2O = GDP + diphosphate + H(+)</text>
        <dbReference type="Rhea" id="RHEA:14253"/>
        <dbReference type="ChEBI" id="CHEBI:15377"/>
        <dbReference type="ChEBI" id="CHEBI:15378"/>
        <dbReference type="ChEBI" id="CHEBI:33019"/>
        <dbReference type="ChEBI" id="CHEBI:58189"/>
        <dbReference type="ChEBI" id="CHEBI:77828"/>
        <dbReference type="EC" id="3.1.7.2"/>
    </reaction>
</comment>
<dbReference type="SUPFAM" id="SSF81271">
    <property type="entry name" value="TGS-like"/>
    <property type="match status" value="1"/>
</dbReference>
<sequence length="735" mass="82288">MSEPKPSIGDTQLDMPLHNEKRQPDLRFLISDLTSYLETYLPQKQVSEIYRAYLFGADAHINQKRLSGEPYIYHPIAVSHILATMRMDHKCIMAAMLHDVIEDTPTAKSQLHEQFDEEVAELVDGVTKLTSLDFSSREEAQAASFQKMILAMTKDIRVILIKLADRLHNMRTLGVMRPEKARRIASETLEIYAPIAQRLGISRLRHELEDLAFQAHWPMRYRILREAVVKHHGFHKELTSGTLAAIRGQLMREKIHADVVYREKHLFSVYRKMRDRKVPFSEIADVVGFRIIVDDVDACYRALGSVHHVYAPRPGRFKDYIAIPKASGYQALHTVLVGPHGGPIEVQIRTQAMDQVAESGVAAHWNYKSGEAGSSTARNSIDWLKNLLDVQKDSANPMEFLENVKLDLFPGEVYVFTPKGKIIVLPKGSTIIDFAYAVHSQVGNHCVAARIDQRMVPLKTRLHNGETIEIHTAEKSRPNPRWLDFAVTSKARASIRSYLKNLQRQDAVQLGAQLLAAELQLYGGTLEKYGQQAIEEIREELGYSEFDDLLADVGLGNRPARLVAKRLADGVVEEGDAGSGGEAQPLAAQRVNIRGTEGMVVSYARCCHPIPGDPIIGTFHPGRGIVVHHATCPNISDMRKYPENWVDVAWESSITGSFPVVLRVEASNQPGVLATVASAIADAGSNIESIRTDDYDGRISVLIVTLSVHDRRHLSRLMKNLRHVPVVNRLTRMIG</sequence>
<dbReference type="SMART" id="SM00471">
    <property type="entry name" value="HDc"/>
    <property type="match status" value="1"/>
</dbReference>
<comment type="similarity">
    <text evidence="5">Belongs to the relA/spoT family.</text>
</comment>
<dbReference type="CDD" id="cd05399">
    <property type="entry name" value="NT_Rel-Spo_like"/>
    <property type="match status" value="1"/>
</dbReference>
<dbReference type="InterPro" id="IPR004811">
    <property type="entry name" value="RelA/Spo_fam"/>
</dbReference>
<name>A0A0B0HCB6_SOVGS</name>
<dbReference type="InterPro" id="IPR007685">
    <property type="entry name" value="RelA_SpoT"/>
</dbReference>
<evidence type="ECO:0000313" key="10">
    <source>
        <dbReference type="Proteomes" id="UP000030856"/>
    </source>
</evidence>
<dbReference type="PROSITE" id="PS51880">
    <property type="entry name" value="TGS"/>
    <property type="match status" value="1"/>
</dbReference>
<dbReference type="InterPro" id="IPR043519">
    <property type="entry name" value="NT_sf"/>
</dbReference>
<dbReference type="Gene3D" id="3.30.70.260">
    <property type="match status" value="1"/>
</dbReference>
<evidence type="ECO:0000256" key="1">
    <source>
        <dbReference type="ARBA" id="ARBA00022801"/>
    </source>
</evidence>
<dbReference type="CDD" id="cd04876">
    <property type="entry name" value="ACT_RelA-SpoT"/>
    <property type="match status" value="1"/>
</dbReference>
<dbReference type="NCBIfam" id="TIGR00691">
    <property type="entry name" value="spoT_relA"/>
    <property type="match status" value="1"/>
</dbReference>
<comment type="function">
    <text evidence="5">In eubacteria ppGpp (guanosine 3'-diphosphate 5'-diphosphate) is a mediator of the stringent response that coordinates a variety of cellular activities in response to changes in nutritional abundance.</text>
</comment>
<dbReference type="PANTHER" id="PTHR21262">
    <property type="entry name" value="GUANOSINE-3',5'-BIS DIPHOSPHATE 3'-PYROPHOSPHOHYDROLASE"/>
    <property type="match status" value="1"/>
</dbReference>
<dbReference type="InterPro" id="IPR033655">
    <property type="entry name" value="TGS_RelA/SpoT"/>
</dbReference>
<evidence type="ECO:0000256" key="5">
    <source>
        <dbReference type="RuleBase" id="RU003847"/>
    </source>
</evidence>
<evidence type="ECO:0000259" key="8">
    <source>
        <dbReference type="PROSITE" id="PS51880"/>
    </source>
</evidence>
<dbReference type="Gene3D" id="1.10.3210.10">
    <property type="entry name" value="Hypothetical protein af1432"/>
    <property type="match status" value="1"/>
</dbReference>
<keyword evidence="1" id="KW-0378">Hydrolase</keyword>
<dbReference type="PROSITE" id="PS51831">
    <property type="entry name" value="HD"/>
    <property type="match status" value="1"/>
</dbReference>
<protein>
    <recommendedName>
        <fullName evidence="3">guanosine-3',5'-bis(diphosphate) 3'-diphosphatase</fullName>
        <ecNumber evidence="3">3.1.7.2</ecNumber>
    </recommendedName>
</protein>
<dbReference type="GO" id="GO:0015949">
    <property type="term" value="P:nucleobase-containing small molecule interconversion"/>
    <property type="evidence" value="ECO:0007669"/>
    <property type="project" value="UniProtKB-ARBA"/>
</dbReference>
<dbReference type="Gene3D" id="3.30.460.10">
    <property type="entry name" value="Beta Polymerase, domain 2"/>
    <property type="match status" value="1"/>
</dbReference>
<proteinExistence type="inferred from homology"/>
<accession>A0A0B0HCB6</accession>
<feature type="domain" description="TGS" evidence="8">
    <location>
        <begin position="411"/>
        <end position="472"/>
    </location>
</feature>
<dbReference type="SUPFAM" id="SSF55021">
    <property type="entry name" value="ACT-like"/>
    <property type="match status" value="1"/>
</dbReference>
<evidence type="ECO:0000259" key="7">
    <source>
        <dbReference type="PROSITE" id="PS51831"/>
    </source>
</evidence>
<dbReference type="EC" id="3.1.7.2" evidence="3"/>
<dbReference type="SUPFAM" id="SSF109604">
    <property type="entry name" value="HD-domain/PDEase-like"/>
    <property type="match status" value="1"/>
</dbReference>
<dbReference type="AlphaFoldDB" id="A0A0B0HCB6"/>
<dbReference type="Pfam" id="PF19296">
    <property type="entry name" value="RelA_AH_RIS"/>
    <property type="match status" value="1"/>
</dbReference>
<dbReference type="InterPro" id="IPR002912">
    <property type="entry name" value="ACT_dom"/>
</dbReference>
<dbReference type="PANTHER" id="PTHR21262:SF36">
    <property type="entry name" value="BIFUNCTIONAL (P)PPGPP SYNTHASE_HYDROLASE SPOT"/>
    <property type="match status" value="1"/>
</dbReference>
<dbReference type="Pfam" id="PF13291">
    <property type="entry name" value="ACT_4"/>
    <property type="match status" value="1"/>
</dbReference>